<keyword evidence="1" id="KW-0547">Nucleotide-binding</keyword>
<accession>A0A2T7PUG3</accession>
<evidence type="ECO:0000313" key="5">
    <source>
        <dbReference type="Proteomes" id="UP000245119"/>
    </source>
</evidence>
<comment type="caution">
    <text evidence="4">The sequence shown here is derived from an EMBL/GenBank/DDBJ whole genome shotgun (WGS) entry which is preliminary data.</text>
</comment>
<dbReference type="PROSITE" id="PS50011">
    <property type="entry name" value="PROTEIN_KINASE_DOM"/>
    <property type="match status" value="1"/>
</dbReference>
<feature type="transmembrane region" description="Helical" evidence="2">
    <location>
        <begin position="202"/>
        <end position="227"/>
    </location>
</feature>
<dbReference type="OrthoDB" id="4062651at2759"/>
<keyword evidence="5" id="KW-1185">Reference proteome</keyword>
<dbReference type="AlphaFoldDB" id="A0A2T7PUG3"/>
<dbReference type="InterPro" id="IPR008266">
    <property type="entry name" value="Tyr_kinase_AS"/>
</dbReference>
<dbReference type="Proteomes" id="UP000245119">
    <property type="component" value="Linkage Group LG2"/>
</dbReference>
<reference evidence="4 5" key="1">
    <citation type="submission" date="2018-04" db="EMBL/GenBank/DDBJ databases">
        <title>The genome of golden apple snail Pomacea canaliculata provides insight into stress tolerance and invasive adaptation.</title>
        <authorList>
            <person name="Liu C."/>
            <person name="Liu B."/>
            <person name="Ren Y."/>
            <person name="Zhang Y."/>
            <person name="Wang H."/>
            <person name="Li S."/>
            <person name="Jiang F."/>
            <person name="Yin L."/>
            <person name="Zhang G."/>
            <person name="Qian W."/>
            <person name="Fan W."/>
        </authorList>
    </citation>
    <scope>NUCLEOTIDE SEQUENCE [LARGE SCALE GENOMIC DNA]</scope>
    <source>
        <strain evidence="4">SZHN2017</strain>
        <tissue evidence="4">Muscle</tissue>
    </source>
</reference>
<proteinExistence type="predicted"/>
<dbReference type="GO" id="GO:0004713">
    <property type="term" value="F:protein tyrosine kinase activity"/>
    <property type="evidence" value="ECO:0007669"/>
    <property type="project" value="InterPro"/>
</dbReference>
<dbReference type="PROSITE" id="PS00107">
    <property type="entry name" value="PROTEIN_KINASE_ATP"/>
    <property type="match status" value="1"/>
</dbReference>
<organism evidence="4 5">
    <name type="scientific">Pomacea canaliculata</name>
    <name type="common">Golden apple snail</name>
    <dbReference type="NCBI Taxonomy" id="400727"/>
    <lineage>
        <taxon>Eukaryota</taxon>
        <taxon>Metazoa</taxon>
        <taxon>Spiralia</taxon>
        <taxon>Lophotrochozoa</taxon>
        <taxon>Mollusca</taxon>
        <taxon>Gastropoda</taxon>
        <taxon>Caenogastropoda</taxon>
        <taxon>Architaenioglossa</taxon>
        <taxon>Ampullarioidea</taxon>
        <taxon>Ampullariidae</taxon>
        <taxon>Pomacea</taxon>
    </lineage>
</organism>
<protein>
    <recommendedName>
        <fullName evidence="3">Protein kinase domain-containing protein</fullName>
    </recommendedName>
</protein>
<dbReference type="STRING" id="400727.A0A2T7PUG3"/>
<dbReference type="SUPFAM" id="SSF50911">
    <property type="entry name" value="Mannose 6-phosphate receptor domain"/>
    <property type="match status" value="1"/>
</dbReference>
<dbReference type="InterPro" id="IPR009011">
    <property type="entry name" value="Man6P_isomerase_rcpt-bd_dom_sf"/>
</dbReference>
<dbReference type="GO" id="GO:0004674">
    <property type="term" value="F:protein serine/threonine kinase activity"/>
    <property type="evidence" value="ECO:0007669"/>
    <property type="project" value="TreeGrafter"/>
</dbReference>
<name>A0A2T7PUG3_POMCA</name>
<feature type="binding site" evidence="1">
    <location>
        <position position="312"/>
    </location>
    <ligand>
        <name>ATP</name>
        <dbReference type="ChEBI" id="CHEBI:30616"/>
    </ligand>
</feature>
<dbReference type="GO" id="GO:0005524">
    <property type="term" value="F:ATP binding"/>
    <property type="evidence" value="ECO:0007669"/>
    <property type="project" value="UniProtKB-UniRule"/>
</dbReference>
<evidence type="ECO:0000259" key="3">
    <source>
        <dbReference type="PROSITE" id="PS50011"/>
    </source>
</evidence>
<keyword evidence="1" id="KW-0067">ATP-binding</keyword>
<dbReference type="Gene3D" id="1.10.510.10">
    <property type="entry name" value="Transferase(Phosphotransferase) domain 1"/>
    <property type="match status" value="1"/>
</dbReference>
<dbReference type="InterPro" id="IPR001245">
    <property type="entry name" value="Ser-Thr/Tyr_kinase_cat_dom"/>
</dbReference>
<dbReference type="PROSITE" id="PS00109">
    <property type="entry name" value="PROTEIN_KINASE_TYR"/>
    <property type="match status" value="1"/>
</dbReference>
<keyword evidence="2" id="KW-0472">Membrane</keyword>
<dbReference type="Gene3D" id="2.70.130.10">
    <property type="entry name" value="Mannose-6-phosphate receptor binding domain"/>
    <property type="match status" value="1"/>
</dbReference>
<keyword evidence="2" id="KW-1133">Transmembrane helix</keyword>
<gene>
    <name evidence="4" type="ORF">C0Q70_04042</name>
</gene>
<evidence type="ECO:0000313" key="4">
    <source>
        <dbReference type="EMBL" id="PVD37049.1"/>
    </source>
</evidence>
<dbReference type="InterPro" id="IPR017441">
    <property type="entry name" value="Protein_kinase_ATP_BS"/>
</dbReference>
<evidence type="ECO:0000256" key="2">
    <source>
        <dbReference type="SAM" id="Phobius"/>
    </source>
</evidence>
<dbReference type="SMART" id="SM00219">
    <property type="entry name" value="TyrKc"/>
    <property type="match status" value="1"/>
</dbReference>
<dbReference type="PANTHER" id="PTHR44329:SF140">
    <property type="entry name" value="INACTIVE PROTEIN TYROSINE KINASE PTKL"/>
    <property type="match status" value="1"/>
</dbReference>
<dbReference type="PANTHER" id="PTHR44329">
    <property type="entry name" value="SERINE/THREONINE-PROTEIN KINASE TNNI3K-RELATED"/>
    <property type="match status" value="1"/>
</dbReference>
<dbReference type="InterPro" id="IPR000719">
    <property type="entry name" value="Prot_kinase_dom"/>
</dbReference>
<feature type="domain" description="Protein kinase" evidence="3">
    <location>
        <begin position="285"/>
        <end position="527"/>
    </location>
</feature>
<dbReference type="InterPro" id="IPR011009">
    <property type="entry name" value="Kinase-like_dom_sf"/>
</dbReference>
<evidence type="ECO:0000256" key="1">
    <source>
        <dbReference type="PROSITE-ProRule" id="PRU10141"/>
    </source>
</evidence>
<dbReference type="SUPFAM" id="SSF56112">
    <property type="entry name" value="Protein kinase-like (PK-like)"/>
    <property type="match status" value="1"/>
</dbReference>
<dbReference type="EMBL" id="PZQS01000002">
    <property type="protein sequence ID" value="PVD37049.1"/>
    <property type="molecule type" value="Genomic_DNA"/>
</dbReference>
<dbReference type="InterPro" id="IPR020635">
    <property type="entry name" value="Tyr_kinase_cat_dom"/>
</dbReference>
<keyword evidence="2" id="KW-0812">Transmembrane</keyword>
<sequence>MSSLGQQAAVGLKPLGSCSVEIGGDASSVINLEPIARKDGFPRFITQFNSTDGVWNYTFNPCHSYDFPKPNPHVGFGDKCLSVSICKYGMQNNRLHLFTMGIQGDNKSRFQAVVDQSNKTSVQLVYEGLESMRKRITVIRLVCDETQKGPEGGVFTIIEDFGVKPVVAELRHECCCLGTCKGHFVNITADNSKQKPKKDDGGMMLIIVGSVVTILMLVALIGGLCYIKKTHVQFYSKLPTLNSNLPGQSIINGKTTDFRDYEPASASRKKLLPVLEDTMINSDSLEMCQRLGGGIFGDTHLAKWNEMTVAVKRLALQVHENPITPEAIKLMKNEIWFLGRQRHKNIVAVLGLCLDGKIPSIITEYVIGECLKDFLKVQGRLLSWSHRVRMCTQVADGMAFLHSTKPPIIHRDLRCGNLFLSDNDLVKVADFALVKLLQPIREECPIDDCYCRRTMSACPASIRWTAPELLNDPMSKEGIIDKQAKEKGEAVKQAITPACDVYSFAMTMWEIPMCEDPFEEISTETEA</sequence>
<dbReference type="InterPro" id="IPR051681">
    <property type="entry name" value="Ser/Thr_Kinases-Pseudokinases"/>
</dbReference>
<dbReference type="Pfam" id="PF07714">
    <property type="entry name" value="PK_Tyr_Ser-Thr"/>
    <property type="match status" value="1"/>
</dbReference>